<reference evidence="2 3" key="1">
    <citation type="submission" date="2024-06" db="EMBL/GenBank/DDBJ databases">
        <title>The Natural Products Discovery Center: Release of the First 8490 Sequenced Strains for Exploring Actinobacteria Biosynthetic Diversity.</title>
        <authorList>
            <person name="Kalkreuter E."/>
            <person name="Kautsar S.A."/>
            <person name="Yang D."/>
            <person name="Bader C.D."/>
            <person name="Teijaro C.N."/>
            <person name="Fluegel L."/>
            <person name="Davis C.M."/>
            <person name="Simpson J.R."/>
            <person name="Lauterbach L."/>
            <person name="Steele A.D."/>
            <person name="Gui C."/>
            <person name="Meng S."/>
            <person name="Li G."/>
            <person name="Viehrig K."/>
            <person name="Ye F."/>
            <person name="Su P."/>
            <person name="Kiefer A.F."/>
            <person name="Nichols A."/>
            <person name="Cepeda A.J."/>
            <person name="Yan W."/>
            <person name="Fan B."/>
            <person name="Jiang Y."/>
            <person name="Adhikari A."/>
            <person name="Zheng C.-J."/>
            <person name="Schuster L."/>
            <person name="Cowan T.M."/>
            <person name="Smanski M.J."/>
            <person name="Chevrette M.G."/>
            <person name="De Carvalho L.P.S."/>
            <person name="Shen B."/>
        </authorList>
    </citation>
    <scope>NUCLEOTIDE SEQUENCE [LARGE SCALE GENOMIC DNA]</scope>
    <source>
        <strain evidence="2 3">NPDC047833</strain>
    </source>
</reference>
<comment type="caution">
    <text evidence="2">The sequence shown here is derived from an EMBL/GenBank/DDBJ whole genome shotgun (WGS) entry which is preliminary data.</text>
</comment>
<keyword evidence="1" id="KW-1133">Transmembrane helix</keyword>
<dbReference type="EMBL" id="JBEYRS010000007">
    <property type="protein sequence ID" value="MEW2364101.1"/>
    <property type="molecule type" value="Genomic_DNA"/>
</dbReference>
<organism evidence="2 3">
    <name type="scientific">Streptomyces huasconensis</name>
    <dbReference type="NCBI Taxonomy" id="1854574"/>
    <lineage>
        <taxon>Bacteria</taxon>
        <taxon>Bacillati</taxon>
        <taxon>Actinomycetota</taxon>
        <taxon>Actinomycetes</taxon>
        <taxon>Kitasatosporales</taxon>
        <taxon>Streptomycetaceae</taxon>
        <taxon>Streptomyces</taxon>
    </lineage>
</organism>
<keyword evidence="1" id="KW-0472">Membrane</keyword>
<evidence type="ECO:0008006" key="4">
    <source>
        <dbReference type="Google" id="ProtNLM"/>
    </source>
</evidence>
<accession>A0ABV3LYN1</accession>
<dbReference type="RefSeq" id="WP_359779995.1">
    <property type="nucleotide sequence ID" value="NZ_JBEYRR010000007.1"/>
</dbReference>
<protein>
    <recommendedName>
        <fullName evidence="4">ABC-2 type transport system permease protein</fullName>
    </recommendedName>
</protein>
<evidence type="ECO:0000313" key="2">
    <source>
        <dbReference type="EMBL" id="MEW2364101.1"/>
    </source>
</evidence>
<evidence type="ECO:0000313" key="3">
    <source>
        <dbReference type="Proteomes" id="UP001553843"/>
    </source>
</evidence>
<sequence>MWPPSYSAHLLRRAQQLHVDGGTWPTAVALGAGTLTTALGYAALTRLMKVRPGA</sequence>
<keyword evidence="1" id="KW-0812">Transmembrane</keyword>
<name>A0ABV3LYN1_9ACTN</name>
<feature type="transmembrane region" description="Helical" evidence="1">
    <location>
        <begin position="24"/>
        <end position="44"/>
    </location>
</feature>
<proteinExistence type="predicted"/>
<gene>
    <name evidence="2" type="ORF">AB0887_19450</name>
</gene>
<evidence type="ECO:0000256" key="1">
    <source>
        <dbReference type="SAM" id="Phobius"/>
    </source>
</evidence>
<keyword evidence="3" id="KW-1185">Reference proteome</keyword>
<dbReference type="Proteomes" id="UP001553843">
    <property type="component" value="Unassembled WGS sequence"/>
</dbReference>